<feature type="region of interest" description="Disordered" evidence="1">
    <location>
        <begin position="367"/>
        <end position="437"/>
    </location>
</feature>
<feature type="compositionally biased region" description="Basic residues" evidence="1">
    <location>
        <begin position="1267"/>
        <end position="1278"/>
    </location>
</feature>
<dbReference type="SUPFAM" id="SSF50156">
    <property type="entry name" value="PDZ domain-like"/>
    <property type="match status" value="1"/>
</dbReference>
<dbReference type="CDD" id="cd00136">
    <property type="entry name" value="PDZ_canonical"/>
    <property type="match status" value="1"/>
</dbReference>
<reference evidence="3" key="1">
    <citation type="submission" date="2023-11" db="EMBL/GenBank/DDBJ databases">
        <title>Genome assemblies of two species of porcelain crab, Petrolisthes cinctipes and Petrolisthes manimaculis (Anomura: Porcellanidae).</title>
        <authorList>
            <person name="Angst P."/>
        </authorList>
    </citation>
    <scope>NUCLEOTIDE SEQUENCE</scope>
    <source>
        <strain evidence="3">PB745_02</strain>
        <tissue evidence="3">Gill</tissue>
    </source>
</reference>
<comment type="caution">
    <text evidence="3">The sequence shown here is derived from an EMBL/GenBank/DDBJ whole genome shotgun (WGS) entry which is preliminary data.</text>
</comment>
<feature type="region of interest" description="Disordered" evidence="1">
    <location>
        <begin position="579"/>
        <end position="742"/>
    </location>
</feature>
<feature type="region of interest" description="Disordered" evidence="1">
    <location>
        <begin position="1051"/>
        <end position="1071"/>
    </location>
</feature>
<feature type="compositionally biased region" description="Low complexity" evidence="1">
    <location>
        <begin position="694"/>
        <end position="707"/>
    </location>
</feature>
<keyword evidence="4" id="KW-1185">Reference proteome</keyword>
<feature type="compositionally biased region" description="Polar residues" evidence="1">
    <location>
        <begin position="1244"/>
        <end position="1266"/>
    </location>
</feature>
<feature type="compositionally biased region" description="Polar residues" evidence="1">
    <location>
        <begin position="1205"/>
        <end position="1216"/>
    </location>
</feature>
<dbReference type="Proteomes" id="UP001292094">
    <property type="component" value="Unassembled WGS sequence"/>
</dbReference>
<accession>A0AAE1ULY2</accession>
<organism evidence="3 4">
    <name type="scientific">Petrolisthes manimaculis</name>
    <dbReference type="NCBI Taxonomy" id="1843537"/>
    <lineage>
        <taxon>Eukaryota</taxon>
        <taxon>Metazoa</taxon>
        <taxon>Ecdysozoa</taxon>
        <taxon>Arthropoda</taxon>
        <taxon>Crustacea</taxon>
        <taxon>Multicrustacea</taxon>
        <taxon>Malacostraca</taxon>
        <taxon>Eumalacostraca</taxon>
        <taxon>Eucarida</taxon>
        <taxon>Decapoda</taxon>
        <taxon>Pleocyemata</taxon>
        <taxon>Anomura</taxon>
        <taxon>Galatheoidea</taxon>
        <taxon>Porcellanidae</taxon>
        <taxon>Petrolisthes</taxon>
    </lineage>
</organism>
<feature type="region of interest" description="Disordered" evidence="1">
    <location>
        <begin position="1200"/>
        <end position="1299"/>
    </location>
</feature>
<feature type="compositionally biased region" description="Basic and acidic residues" evidence="1">
    <location>
        <begin position="1051"/>
        <end position="1069"/>
    </location>
</feature>
<feature type="compositionally biased region" description="Polar residues" evidence="1">
    <location>
        <begin position="708"/>
        <end position="737"/>
    </location>
</feature>
<proteinExistence type="predicted"/>
<dbReference type="Pfam" id="PF00595">
    <property type="entry name" value="PDZ"/>
    <property type="match status" value="1"/>
</dbReference>
<dbReference type="InterPro" id="IPR036034">
    <property type="entry name" value="PDZ_sf"/>
</dbReference>
<feature type="compositionally biased region" description="Pro residues" evidence="1">
    <location>
        <begin position="683"/>
        <end position="693"/>
    </location>
</feature>
<feature type="compositionally biased region" description="Pro residues" evidence="1">
    <location>
        <begin position="418"/>
        <end position="427"/>
    </location>
</feature>
<feature type="compositionally biased region" description="Acidic residues" evidence="1">
    <location>
        <begin position="1085"/>
        <end position="1095"/>
    </location>
</feature>
<feature type="domain" description="PDZ" evidence="2">
    <location>
        <begin position="257"/>
        <end position="349"/>
    </location>
</feature>
<protein>
    <recommendedName>
        <fullName evidence="2">PDZ domain-containing protein</fullName>
    </recommendedName>
</protein>
<sequence length="1299" mass="142828">MPDSGGVDKESRVRFANVGYDDADDDDGRTMTESDTVAGCGGTMENPTQTNGSTPQHGAGTLNGSVPSYPLDPSVSPSTTTTSSSQSTSSPGKRRPGQFVTVVEVERGDSEKPPGLTCHAWRGTTQQVPRPAPRGFVTVVAVGSNSNTSVALDHSNLPLDQHSLALNPSANLHHTANLTLEHTNLALDQHNFALNHTHSFALDHSNNLTFDNHMRLHMDPSQGTEADYVNQEMIDKEKKATDDLQKQKDNLSSVPDQVVVYRLPGERLGLGLKFDGGMGAQECVRRLFIQSVAPDSPAARAAVPWGELQPGDQILNIEGCAVSTLTRVQCVSFLKDAAMKITIGVLKGNGKLPDLDTCTSQGMLKTMKEEDEDEEMSGSSGSPRPPPLIVGEMRKRIPPPPLPPRARPRKSPARPPKDPLPIPPPPSDFQDPEDNVPSYRNLSGIHVPNLDDKDASSHGWRDSFFSRYNRRGDLEELLEDLEFNLPDSWTEKRLQESMNRGLPPRPSFYLDLVGEEDAMGQCESESDETSSSVSTVIDRLSLSSSTTVSRNSSFNAAADNSRFDLARALSPFEQLEKEFETDTLDETTQTTPATVPRDEVIMAPPIDRSTKPPAMETLTTEAEKTSPTQKTSKTKNRTSIKSFSFNLKGRPFSWQHGKNTPERVGQADGRTEQFMSLKRPGKRPAPPPPPPPRSIEGGPSHSSSPPSKTTIRSKSEPSVTSAAVGDTSMTNSNNTLPIKNHKESDNYIDMLTEEAKVGTVSVPNVDVCVRRKRLERQAAIDTSTCFEDLPVLPQSGQSDHSPDYLQILSLTDDEVQEEKIPEEKLCADTEESKKPSQDIMESVQDSEDSKDKQPITITAEAHEEDNRRAEEIFTTLKSHSDDANSTHAENSDAFPSSHTCIETLAEVHHALDNTTDSIESVECDSDQSLTSVYDISEDNVAITGETENLDEIVAKISCSVTHDDSEKEISEVSDAADLNEGANIKEPETPTSVDERKLSANDAGNECVVDPEVMMQYTRGERDKLTSISEVEQQDVRGDDDVPINFTEVKDSRDRDGGCKDFGATKEENECVGEDEEIKYVTIIDEEEDDDDDGAKEESKHTGVMKADDDDCVGDTKVENSAVQVEAQYSSIAEVKEEEDVLGDNSDVLFVDKDDESNCARITQVSVENENNTVSIEKNNYYDDTVVIDGRKTGHEYEEIFGGDTENNNNNSIPSSTVETTRVEDDEENSQQNENENIRRHSHNSPNVVPSKYTTQANQDTLPCQHTNKKSSSRRGRRPNLYDDVEDPLEEETYMDPVP</sequence>
<feature type="region of interest" description="Disordered" evidence="1">
    <location>
        <begin position="1085"/>
        <end position="1115"/>
    </location>
</feature>
<dbReference type="EMBL" id="JAWZYT010000485">
    <property type="protein sequence ID" value="KAK4322924.1"/>
    <property type="molecule type" value="Genomic_DNA"/>
</dbReference>
<feature type="compositionally biased region" description="Basic and acidic residues" evidence="1">
    <location>
        <begin position="1"/>
        <end position="13"/>
    </location>
</feature>
<feature type="region of interest" description="Disordered" evidence="1">
    <location>
        <begin position="815"/>
        <end position="867"/>
    </location>
</feature>
<dbReference type="PROSITE" id="PS50106">
    <property type="entry name" value="PDZ"/>
    <property type="match status" value="1"/>
</dbReference>
<feature type="region of interest" description="Disordered" evidence="1">
    <location>
        <begin position="1"/>
        <end position="129"/>
    </location>
</feature>
<feature type="compositionally biased region" description="Acidic residues" evidence="1">
    <location>
        <begin position="1283"/>
        <end position="1299"/>
    </location>
</feature>
<name>A0AAE1ULY2_9EUCA</name>
<dbReference type="PANTHER" id="PTHR11324">
    <property type="entry name" value="IL16-RELATED"/>
    <property type="match status" value="1"/>
</dbReference>
<dbReference type="PANTHER" id="PTHR11324:SF16">
    <property type="entry name" value="PDZ DOMAIN-CONTAINING PROTEIN 2"/>
    <property type="match status" value="1"/>
</dbReference>
<feature type="compositionally biased region" description="Basic and acidic residues" evidence="1">
    <location>
        <begin position="817"/>
        <end position="836"/>
    </location>
</feature>
<gene>
    <name evidence="3" type="ORF">Pmani_006325</name>
</gene>
<evidence type="ECO:0000313" key="3">
    <source>
        <dbReference type="EMBL" id="KAK4322924.1"/>
    </source>
</evidence>
<feature type="compositionally biased region" description="Low complexity" evidence="1">
    <location>
        <begin position="73"/>
        <end position="91"/>
    </location>
</feature>
<evidence type="ECO:0000313" key="4">
    <source>
        <dbReference type="Proteomes" id="UP001292094"/>
    </source>
</evidence>
<dbReference type="InterPro" id="IPR001478">
    <property type="entry name" value="PDZ"/>
</dbReference>
<feature type="compositionally biased region" description="Polar residues" evidence="1">
    <location>
        <begin position="45"/>
        <end position="66"/>
    </location>
</feature>
<dbReference type="Gene3D" id="2.30.42.10">
    <property type="match status" value="1"/>
</dbReference>
<evidence type="ECO:0000259" key="2">
    <source>
        <dbReference type="PROSITE" id="PS50106"/>
    </source>
</evidence>
<dbReference type="SMART" id="SM00228">
    <property type="entry name" value="PDZ"/>
    <property type="match status" value="1"/>
</dbReference>
<evidence type="ECO:0000256" key="1">
    <source>
        <dbReference type="SAM" id="MobiDB-lite"/>
    </source>
</evidence>